<comment type="caution">
    <text evidence="5">The sequence shown here is derived from an EMBL/GenBank/DDBJ whole genome shotgun (WGS) entry which is preliminary data.</text>
</comment>
<dbReference type="SUPFAM" id="SSF52540">
    <property type="entry name" value="P-loop containing nucleoside triphosphate hydrolases"/>
    <property type="match status" value="2"/>
</dbReference>
<dbReference type="InterPro" id="IPR001650">
    <property type="entry name" value="Helicase_C-like"/>
</dbReference>
<evidence type="ECO:0000256" key="1">
    <source>
        <dbReference type="ARBA" id="ARBA00022741"/>
    </source>
</evidence>
<gene>
    <name evidence="5" type="ORF">DCF25_16240</name>
</gene>
<dbReference type="Pfam" id="PF00270">
    <property type="entry name" value="DEAD"/>
    <property type="match status" value="1"/>
</dbReference>
<feature type="domain" description="Helicase C-terminal" evidence="4">
    <location>
        <begin position="945"/>
        <end position="1119"/>
    </location>
</feature>
<keyword evidence="1" id="KW-0547">Nucleotide-binding</keyword>
<name>A0A2W4U849_9CYAN</name>
<dbReference type="InterPro" id="IPR027417">
    <property type="entry name" value="P-loop_NTPase"/>
</dbReference>
<dbReference type="GO" id="GO:0003676">
    <property type="term" value="F:nucleic acid binding"/>
    <property type="evidence" value="ECO:0007669"/>
    <property type="project" value="InterPro"/>
</dbReference>
<dbReference type="PANTHER" id="PTHR47957:SF3">
    <property type="entry name" value="ATP-DEPENDENT HELICASE HRQ1"/>
    <property type="match status" value="1"/>
</dbReference>
<evidence type="ECO:0000313" key="6">
    <source>
        <dbReference type="Proteomes" id="UP000249354"/>
    </source>
</evidence>
<dbReference type="PROSITE" id="PS51192">
    <property type="entry name" value="HELICASE_ATP_BIND_1"/>
    <property type="match status" value="1"/>
</dbReference>
<dbReference type="Gene3D" id="3.40.50.300">
    <property type="entry name" value="P-loop containing nucleotide triphosphate hydrolases"/>
    <property type="match status" value="2"/>
</dbReference>
<evidence type="ECO:0000259" key="4">
    <source>
        <dbReference type="PROSITE" id="PS51194"/>
    </source>
</evidence>
<dbReference type="GO" id="GO:0036297">
    <property type="term" value="P:interstrand cross-link repair"/>
    <property type="evidence" value="ECO:0007669"/>
    <property type="project" value="TreeGrafter"/>
</dbReference>
<evidence type="ECO:0000259" key="3">
    <source>
        <dbReference type="PROSITE" id="PS51192"/>
    </source>
</evidence>
<accession>A0A2W4U849</accession>
<keyword evidence="5" id="KW-0378">Hydrolase</keyword>
<dbReference type="GO" id="GO:0005524">
    <property type="term" value="F:ATP binding"/>
    <property type="evidence" value="ECO:0007669"/>
    <property type="project" value="UniProtKB-KW"/>
</dbReference>
<organism evidence="5 6">
    <name type="scientific">Leptolyngbya foveolarum</name>
    <dbReference type="NCBI Taxonomy" id="47253"/>
    <lineage>
        <taxon>Bacteria</taxon>
        <taxon>Bacillati</taxon>
        <taxon>Cyanobacteriota</taxon>
        <taxon>Cyanophyceae</taxon>
        <taxon>Leptolyngbyales</taxon>
        <taxon>Leptolyngbyaceae</taxon>
        <taxon>Leptolyngbya group</taxon>
        <taxon>Leptolyngbya</taxon>
    </lineage>
</organism>
<dbReference type="SMART" id="SM00490">
    <property type="entry name" value="HELICc"/>
    <property type="match status" value="1"/>
</dbReference>
<protein>
    <submittedName>
        <fullName evidence="5">RNA helicase</fullName>
    </submittedName>
</protein>
<keyword evidence="2" id="KW-0067">ATP-binding</keyword>
<dbReference type="PROSITE" id="PS51194">
    <property type="entry name" value="HELICASE_CTER"/>
    <property type="match status" value="1"/>
</dbReference>
<dbReference type="Pfam" id="PF00271">
    <property type="entry name" value="Helicase_C"/>
    <property type="match status" value="1"/>
</dbReference>
<dbReference type="Pfam" id="PF09369">
    <property type="entry name" value="MZB"/>
    <property type="match status" value="1"/>
</dbReference>
<dbReference type="PANTHER" id="PTHR47957">
    <property type="entry name" value="ATP-DEPENDENT HELICASE HRQ1"/>
    <property type="match status" value="1"/>
</dbReference>
<dbReference type="InterPro" id="IPR011545">
    <property type="entry name" value="DEAD/DEAH_box_helicase_dom"/>
</dbReference>
<dbReference type="SMART" id="SM00487">
    <property type="entry name" value="DEXDc"/>
    <property type="match status" value="1"/>
</dbReference>
<dbReference type="Proteomes" id="UP000249354">
    <property type="component" value="Unassembled WGS sequence"/>
</dbReference>
<dbReference type="GO" id="GO:0043138">
    <property type="term" value="F:3'-5' DNA helicase activity"/>
    <property type="evidence" value="ECO:0007669"/>
    <property type="project" value="TreeGrafter"/>
</dbReference>
<dbReference type="GO" id="GO:0006289">
    <property type="term" value="P:nucleotide-excision repair"/>
    <property type="evidence" value="ECO:0007669"/>
    <property type="project" value="TreeGrafter"/>
</dbReference>
<proteinExistence type="predicted"/>
<reference evidence="6" key="1">
    <citation type="submission" date="2018-04" db="EMBL/GenBank/DDBJ databases">
        <authorList>
            <person name="Cornet L."/>
        </authorList>
    </citation>
    <scope>NUCLEOTIDE SEQUENCE [LARGE SCALE GENOMIC DNA]</scope>
</reference>
<evidence type="ECO:0000313" key="5">
    <source>
        <dbReference type="EMBL" id="PZO13339.1"/>
    </source>
</evidence>
<reference evidence="5 6" key="2">
    <citation type="submission" date="2018-06" db="EMBL/GenBank/DDBJ databases">
        <title>Metagenomic assembly of (sub)arctic Cyanobacteria and their associated microbiome from non-axenic cultures.</title>
        <authorList>
            <person name="Baurain D."/>
        </authorList>
    </citation>
    <scope>NUCLEOTIDE SEQUENCE [LARGE SCALE GENOMIC DNA]</scope>
    <source>
        <strain evidence="5">ULC129bin1</strain>
    </source>
</reference>
<keyword evidence="5" id="KW-0347">Helicase</keyword>
<dbReference type="EMBL" id="QBMC01000127">
    <property type="protein sequence ID" value="PZO13339.1"/>
    <property type="molecule type" value="Genomic_DNA"/>
</dbReference>
<sequence length="2120" mass="238636">MIPSIVATQVRNCVSDYLRTTFRPTTPGFEGLLERFIAEPDNIGRGPYVSVGLPFRPGTHSGDFFPEVPLGFTPHLHQERAFARLSPPYYQSTLVATGTGSGKTECFLLPLLEHCRQQASASNNQGIKAILVYPMNALATDQAKRIAELIHNTPSLNNKVTAGLYIGDKDDSPSPVMGPNKVITDKQVIRDAPPDLLLTNYKMLDYLLVQPESQKLWRYNQPDTLRYIIVDEFHTFDGAQGTDLACLLRRLKHRLKTPQQHLACVGTSATLGNASNKADMLRYAETIFQESFDENALIEEDRISAGDFLHDALLNMLPVPGPEQIDKLQPEAYSTPEAYLLAQAKLWLQAEAPEQTAPNTLTDDWRLALGQELKALPIVHNLLRILADGPCDYGYLLEKFGQRLHLITNVSTHDHTDYPHRLLDSLLSLIATARQEVKRDNGNRILLPWVTLRVQHWFRELKRMVASVEAEPKLLFSDDLTPEQLQKTLPALHCRDCGATGWGGVRPSVGANQLESGDLKRFYQNYFANKPLVAYVFPCDDTEPDFSHLCSECLSISDSQAKHCRSCGHETLLRVQIPDILREESYQGKKRSVSSHDCPYCNSSSGLSIIGAQAASLTSAMIGVLYATPFNQDKKLLTFSDSVQDAAHRAGFYGARTYRTTLRTAIAQTILAHPEGLSLAELTEQFPQFWQQRLASTANYVATFLPTDLEWLREWDDFIHSDRATLAPDSRLPNIVNERLTWEIVNQFGHRSATGPSLERSGLCATQFPPSALIKAVEQLHLTLSNEIEALRDVPPNQIHQFLLGLLHHLRHRGGILQPATIDTGYLSNGGNTFLLQKPTYMPRLGPTVPTPIFWVNASAKAKSFEQVISPGNRSSWSEDWTQRLLASETLLLKEQIIEVLHHALDSLVSANLLEEKACGDGRAWGIPTTTLNILPNGQVLACDSCSHQLTATPAEQDVLIGMTCLSQSCQGHYQPDARIGLTYYRNLYRKGEVHRIVAAEHTGLLTRSNREWLEKRFIDHQRRCDPNLISATSTLEMGINIGDLSTVLLCSVPPAVSNFQQRIGRAGRRDGNAFVGIVANGTPHDLHFYADPMRMVNGNVEAAGCYLDASAILQRQLTAFCLDTWVATGITRQEFSPNLSDVLNAIERTDLDRFPYNWLSYIKTHQGELLETFLRLFEDTITEQTRAEITTFMEKGEEKEGGLRWQILNRLEGVRQERTRLSSQIKNIGGKIKKYKENPAALQDEEHLAELERERMGFRALMKDLNKKHILNFLTDEGLLPNYAFPEAGVTLRSILWRQKQPAEQSNGKKYETFTLTYERPGALAIRELVPSGVFYAEGRKVKIDQIDLKLSEPEDWRICRSCNYAIQAMEPEASTKACPRCSDAMWSDQGQLRRMLRLRQVMATTSDKGSRLGDDSEDRNSSFFQRHLLVDFDPAYREKTFLVKEKDFPFGFEYISQTTFREINLGESLANGESVSLAGQKFTTQGFKVCRSCGKVMRGKVDKFTAKDHMINCQWRDKPEQTKAIDVLYLYREFRSEAIRFLMPDEKFWTPQGLHSFIAALQLGLKRKFGGKVDHLRTLISEEPQPGSSLRKSFLYLYDGIPGGTGYLRQLIRDPDSLGDVFNQALAVLRSCGCDDGCYSCLFAYRNSFDQDQTSRKWARDLLGTIAKHWPQLEETSEGLSAIRLNSNFESELERRFIEAIRQYSGKAYGGAAPQLRNDIINGRAGYYLKVGDRAWIIETQVPLGPSDGVEIPSRADFVLRPASNRVDSQPIVIFTDGWEYHKDRIGDDLQQRLAIIRSGQFHCWSLTWEDVAAQLEPAKIASTRLDGLTCQLNERFIQGQIQVYQQYECTDLQPLEQLSSFEWLMNYLAEPDANQWQRWAMLRTFAQANPASLKDAALQQQWSEQIQTQLGPEPLDYWELPEKFLNAKVPVSSALTIRSAVDLTRHRQTDATGSFVLLTLNDAPMAEMETLKASWNETLRLLNLYQFLPHVYACTLASGSSSAPVLLPDLFAAQATTVIPDPPWQEIEELVLEEALLPAIAQMQQAHWPLPEAGYELANSQGAVVAIAELAWIDRRIAVVLTAGDRTTFFDNGWLAISPKELSDTFDTLSSKLTGDI</sequence>
<dbReference type="InterPro" id="IPR018973">
    <property type="entry name" value="MZB"/>
</dbReference>
<feature type="domain" description="Helicase ATP-binding" evidence="3">
    <location>
        <begin position="84"/>
        <end position="289"/>
    </location>
</feature>
<dbReference type="InterPro" id="IPR014001">
    <property type="entry name" value="Helicase_ATP-bd"/>
</dbReference>
<evidence type="ECO:0000256" key="2">
    <source>
        <dbReference type="ARBA" id="ARBA00022840"/>
    </source>
</evidence>